<dbReference type="Gene3D" id="3.40.50.150">
    <property type="entry name" value="Vaccinia Virus protein VP39"/>
    <property type="match status" value="1"/>
</dbReference>
<dbReference type="GO" id="GO:0032259">
    <property type="term" value="P:methylation"/>
    <property type="evidence" value="ECO:0007669"/>
    <property type="project" value="UniProtKB-KW"/>
</dbReference>
<reference evidence="8 9" key="1">
    <citation type="submission" date="2019-03" db="EMBL/GenBank/DDBJ databases">
        <title>San Antonio Military Medical Center submission to MRSN (WRAIR), pending publication.</title>
        <authorList>
            <person name="Blyth D.M."/>
            <person name="Mccarthy S.L."/>
            <person name="Schall S.E."/>
            <person name="Stam J.A."/>
            <person name="Ong A.C."/>
            <person name="Mcgann P.T."/>
        </authorList>
    </citation>
    <scope>NUCLEOTIDE SEQUENCE [LARGE SCALE GENOMIC DNA]</scope>
    <source>
        <strain evidence="8 9">MRSN571793</strain>
    </source>
</reference>
<evidence type="ECO:0000313" key="9">
    <source>
        <dbReference type="Proteomes" id="UP000297861"/>
    </source>
</evidence>
<dbReference type="PANTHER" id="PTHR47739">
    <property type="entry name" value="TRNA1(VAL) (ADENINE(37)-N6)-METHYLTRANSFERASE"/>
    <property type="match status" value="1"/>
</dbReference>
<dbReference type="PANTHER" id="PTHR47739:SF1">
    <property type="entry name" value="TRNA1(VAL) (ADENINE(37)-N6)-METHYLTRANSFERASE"/>
    <property type="match status" value="1"/>
</dbReference>
<keyword evidence="1 6" id="KW-0963">Cytoplasm</keyword>
<proteinExistence type="inferred from homology"/>
<dbReference type="EC" id="2.1.1.223" evidence="6"/>
<dbReference type="RefSeq" id="WP_134435490.1">
    <property type="nucleotide sequence ID" value="NZ_SOML01000001.1"/>
</dbReference>
<dbReference type="InterPro" id="IPR050210">
    <property type="entry name" value="tRNA_Adenine-N(6)_MTase"/>
</dbReference>
<dbReference type="InterPro" id="IPR029063">
    <property type="entry name" value="SAM-dependent_MTases_sf"/>
</dbReference>
<protein>
    <recommendedName>
        <fullName evidence="6">tRNA1(Val) (adenine(37)-N6)-methyltransferase</fullName>
        <ecNumber evidence="6">2.1.1.223</ecNumber>
    </recommendedName>
    <alternativeName>
        <fullName evidence="6">tRNA m6A37 methyltransferase</fullName>
    </alternativeName>
</protein>
<keyword evidence="4 6" id="KW-0949">S-adenosyl-L-methionine</keyword>
<comment type="function">
    <text evidence="6">Specifically methylates the adenine in position 37 of tRNA(1)(Val) (anticodon cmo5UAC).</text>
</comment>
<dbReference type="STRING" id="1121485.GCA_000426485_00301"/>
<evidence type="ECO:0000256" key="4">
    <source>
        <dbReference type="ARBA" id="ARBA00022691"/>
    </source>
</evidence>
<keyword evidence="9" id="KW-1185">Reference proteome</keyword>
<organism evidence="8 9">
    <name type="scientific">Dysgonomonas capnocytophagoides</name>
    <dbReference type="NCBI Taxonomy" id="45254"/>
    <lineage>
        <taxon>Bacteria</taxon>
        <taxon>Pseudomonadati</taxon>
        <taxon>Bacteroidota</taxon>
        <taxon>Bacteroidia</taxon>
        <taxon>Bacteroidales</taxon>
        <taxon>Dysgonomonadaceae</taxon>
        <taxon>Dysgonomonas</taxon>
    </lineage>
</organism>
<dbReference type="Proteomes" id="UP000297861">
    <property type="component" value="Unassembled WGS sequence"/>
</dbReference>
<evidence type="ECO:0000259" key="7">
    <source>
        <dbReference type="Pfam" id="PF05175"/>
    </source>
</evidence>
<evidence type="ECO:0000256" key="1">
    <source>
        <dbReference type="ARBA" id="ARBA00022490"/>
    </source>
</evidence>
<dbReference type="Pfam" id="PF05175">
    <property type="entry name" value="MTS"/>
    <property type="match status" value="1"/>
</dbReference>
<accession>A0A4Y8L900</accession>
<sequence>MSNSYFKFKHFTVYQDKCAMKVGTDGVLLGAWASISGVNSILDIGTGTGLISLMLSQRSNHSLPIDAIDIDKDAVVQAQENISQAGFLNISCNSVSLAEYEQNTSKKYDLIISNPPYFISSLLSPDKQRTMARHTESLPVDDLFRLSASLLDTGGRLALIFPYQDKDLLLSLAQKSGLFTVRVTNVRSTMASRYKRVLMEFSNIESMVVENELTIEMERHVYTSGFKEMLKDFYLKF</sequence>
<keyword evidence="5 6" id="KW-0819">tRNA processing</keyword>
<comment type="catalytic activity">
    <reaction evidence="6">
        <text>adenosine(37) in tRNA1(Val) + S-adenosyl-L-methionine = N(6)-methyladenosine(37) in tRNA1(Val) + S-adenosyl-L-homocysteine + H(+)</text>
        <dbReference type="Rhea" id="RHEA:43160"/>
        <dbReference type="Rhea" id="RHEA-COMP:10369"/>
        <dbReference type="Rhea" id="RHEA-COMP:10370"/>
        <dbReference type="ChEBI" id="CHEBI:15378"/>
        <dbReference type="ChEBI" id="CHEBI:57856"/>
        <dbReference type="ChEBI" id="CHEBI:59789"/>
        <dbReference type="ChEBI" id="CHEBI:74411"/>
        <dbReference type="ChEBI" id="CHEBI:74449"/>
        <dbReference type="EC" id="2.1.1.223"/>
    </reaction>
</comment>
<dbReference type="PROSITE" id="PS00092">
    <property type="entry name" value="N6_MTASE"/>
    <property type="match status" value="1"/>
</dbReference>
<evidence type="ECO:0000256" key="2">
    <source>
        <dbReference type="ARBA" id="ARBA00022603"/>
    </source>
</evidence>
<dbReference type="InterPro" id="IPR007848">
    <property type="entry name" value="Small_mtfrase_dom"/>
</dbReference>
<name>A0A4Y8L900_9BACT</name>
<evidence type="ECO:0000313" key="8">
    <source>
        <dbReference type="EMBL" id="TFD99115.1"/>
    </source>
</evidence>
<dbReference type="GO" id="GO:0005737">
    <property type="term" value="C:cytoplasm"/>
    <property type="evidence" value="ECO:0007669"/>
    <property type="project" value="UniProtKB-SubCell"/>
</dbReference>
<feature type="domain" description="Methyltransferase small" evidence="7">
    <location>
        <begin position="39"/>
        <end position="120"/>
    </location>
</feature>
<dbReference type="InterPro" id="IPR002052">
    <property type="entry name" value="DNA_methylase_N6_adenine_CS"/>
</dbReference>
<comment type="similarity">
    <text evidence="6">Belongs to the methyltransferase superfamily. tRNA (adenine-N(6)-)-methyltransferase family.</text>
</comment>
<comment type="caution">
    <text evidence="8">The sequence shown here is derived from an EMBL/GenBank/DDBJ whole genome shotgun (WGS) entry which is preliminary data.</text>
</comment>
<keyword evidence="3 6" id="KW-0808">Transferase</keyword>
<dbReference type="OrthoDB" id="5383291at2"/>
<dbReference type="HAMAP" id="MF_01872">
    <property type="entry name" value="tRNA_methyltr_YfiC"/>
    <property type="match status" value="1"/>
</dbReference>
<dbReference type="InterPro" id="IPR022882">
    <property type="entry name" value="tRNA_adenine-N6_MeTrfase"/>
</dbReference>
<dbReference type="GO" id="GO:0016430">
    <property type="term" value="F:tRNA (adenine-N6)-methyltransferase activity"/>
    <property type="evidence" value="ECO:0007669"/>
    <property type="project" value="UniProtKB-UniRule"/>
</dbReference>
<evidence type="ECO:0000256" key="5">
    <source>
        <dbReference type="ARBA" id="ARBA00022694"/>
    </source>
</evidence>
<keyword evidence="2 6" id="KW-0489">Methyltransferase</keyword>
<gene>
    <name evidence="8" type="ORF">E2605_03300</name>
</gene>
<evidence type="ECO:0000256" key="3">
    <source>
        <dbReference type="ARBA" id="ARBA00022679"/>
    </source>
</evidence>
<dbReference type="EMBL" id="SOML01000001">
    <property type="protein sequence ID" value="TFD99115.1"/>
    <property type="molecule type" value="Genomic_DNA"/>
</dbReference>
<dbReference type="SUPFAM" id="SSF53335">
    <property type="entry name" value="S-adenosyl-L-methionine-dependent methyltransferases"/>
    <property type="match status" value="1"/>
</dbReference>
<dbReference type="GO" id="GO:0003676">
    <property type="term" value="F:nucleic acid binding"/>
    <property type="evidence" value="ECO:0007669"/>
    <property type="project" value="InterPro"/>
</dbReference>
<evidence type="ECO:0000256" key="6">
    <source>
        <dbReference type="HAMAP-Rule" id="MF_01872"/>
    </source>
</evidence>
<dbReference type="AlphaFoldDB" id="A0A4Y8L900"/>
<dbReference type="GO" id="GO:0008033">
    <property type="term" value="P:tRNA processing"/>
    <property type="evidence" value="ECO:0007669"/>
    <property type="project" value="UniProtKB-UniRule"/>
</dbReference>
<comment type="subcellular location">
    <subcellularLocation>
        <location evidence="6">Cytoplasm</location>
    </subcellularLocation>
</comment>
<dbReference type="CDD" id="cd02440">
    <property type="entry name" value="AdoMet_MTases"/>
    <property type="match status" value="1"/>
</dbReference>